<feature type="transmembrane region" description="Helical" evidence="6">
    <location>
        <begin position="197"/>
        <end position="214"/>
    </location>
</feature>
<dbReference type="InParanoid" id="A0A2P6NTK7"/>
<comment type="caution">
    <text evidence="8">The sequence shown here is derived from an EMBL/GenBank/DDBJ whole genome shotgun (WGS) entry which is preliminary data.</text>
</comment>
<feature type="transmembrane region" description="Helical" evidence="6">
    <location>
        <begin position="12"/>
        <end position="41"/>
    </location>
</feature>
<dbReference type="PANTHER" id="PTHR21324:SF2">
    <property type="entry name" value="EG:22E5.9 PROTEIN"/>
    <property type="match status" value="1"/>
</dbReference>
<evidence type="ECO:0000313" key="9">
    <source>
        <dbReference type="Proteomes" id="UP000241769"/>
    </source>
</evidence>
<evidence type="ECO:0000256" key="1">
    <source>
        <dbReference type="ARBA" id="ARBA00004127"/>
    </source>
</evidence>
<dbReference type="InterPro" id="IPR050911">
    <property type="entry name" value="DRAM/TMEM150_Autophagy_Mod"/>
</dbReference>
<keyword evidence="2 6" id="KW-0812">Transmembrane</keyword>
<keyword evidence="3 6" id="KW-1133">Transmembrane helix</keyword>
<dbReference type="EMBL" id="MDYQ01000021">
    <property type="protein sequence ID" value="PRP87294.1"/>
    <property type="molecule type" value="Genomic_DNA"/>
</dbReference>
<dbReference type="GO" id="GO:0012505">
    <property type="term" value="C:endomembrane system"/>
    <property type="evidence" value="ECO:0007669"/>
    <property type="project" value="UniProtKB-SubCell"/>
</dbReference>
<dbReference type="Proteomes" id="UP000241769">
    <property type="component" value="Unassembled WGS sequence"/>
</dbReference>
<feature type="transmembrane region" description="Helical" evidence="6">
    <location>
        <begin position="174"/>
        <end position="191"/>
    </location>
</feature>
<evidence type="ECO:0000256" key="3">
    <source>
        <dbReference type="ARBA" id="ARBA00022989"/>
    </source>
</evidence>
<evidence type="ECO:0000256" key="4">
    <source>
        <dbReference type="ARBA" id="ARBA00023136"/>
    </source>
</evidence>
<dbReference type="GO" id="GO:0005886">
    <property type="term" value="C:plasma membrane"/>
    <property type="evidence" value="ECO:0007669"/>
    <property type="project" value="TreeGrafter"/>
</dbReference>
<gene>
    <name evidence="8" type="ORF">PROFUN_01556</name>
</gene>
<dbReference type="OrthoDB" id="10032492at2759"/>
<feature type="domain" description="CWH43-like N-terminal" evidence="7">
    <location>
        <begin position="17"/>
        <end position="268"/>
    </location>
</feature>
<accession>A0A2P6NTK7</accession>
<evidence type="ECO:0000256" key="2">
    <source>
        <dbReference type="ARBA" id="ARBA00022692"/>
    </source>
</evidence>
<evidence type="ECO:0000259" key="7">
    <source>
        <dbReference type="Pfam" id="PF10277"/>
    </source>
</evidence>
<evidence type="ECO:0000256" key="5">
    <source>
        <dbReference type="SAM" id="MobiDB-lite"/>
    </source>
</evidence>
<reference evidence="8 9" key="1">
    <citation type="journal article" date="2018" name="Genome Biol. Evol.">
        <title>Multiple Roots of Fruiting Body Formation in Amoebozoa.</title>
        <authorList>
            <person name="Hillmann F."/>
            <person name="Forbes G."/>
            <person name="Novohradska S."/>
            <person name="Ferling I."/>
            <person name="Riege K."/>
            <person name="Groth M."/>
            <person name="Westermann M."/>
            <person name="Marz M."/>
            <person name="Spaller T."/>
            <person name="Winckler T."/>
            <person name="Schaap P."/>
            <person name="Glockner G."/>
        </authorList>
    </citation>
    <scope>NUCLEOTIDE SEQUENCE [LARGE SCALE GENOMIC DNA]</scope>
    <source>
        <strain evidence="8 9">Jena</strain>
    </source>
</reference>
<name>A0A2P6NTK7_9EUKA</name>
<evidence type="ECO:0000256" key="6">
    <source>
        <dbReference type="SAM" id="Phobius"/>
    </source>
</evidence>
<keyword evidence="9" id="KW-1185">Reference proteome</keyword>
<dbReference type="STRING" id="1890364.A0A2P6NTK7"/>
<proteinExistence type="predicted"/>
<feature type="transmembrane region" description="Helical" evidence="6">
    <location>
        <begin position="135"/>
        <end position="162"/>
    </location>
</feature>
<comment type="subcellular location">
    <subcellularLocation>
        <location evidence="1">Endomembrane system</location>
        <topology evidence="1">Multi-pass membrane protein</topology>
    </subcellularLocation>
</comment>
<feature type="compositionally biased region" description="Basic and acidic residues" evidence="5">
    <location>
        <begin position="316"/>
        <end position="331"/>
    </location>
</feature>
<feature type="region of interest" description="Disordered" evidence="5">
    <location>
        <begin position="316"/>
        <end position="339"/>
    </location>
</feature>
<dbReference type="Pfam" id="PF10277">
    <property type="entry name" value="Frag1"/>
    <property type="match status" value="1"/>
</dbReference>
<dbReference type="PANTHER" id="PTHR21324">
    <property type="entry name" value="FASTING-INDUCIBLE INTEGRAL MEMBRANE PROTEIN TM6P1-RELATED"/>
    <property type="match status" value="1"/>
</dbReference>
<organism evidence="8 9">
    <name type="scientific">Planoprotostelium fungivorum</name>
    <dbReference type="NCBI Taxonomy" id="1890364"/>
    <lineage>
        <taxon>Eukaryota</taxon>
        <taxon>Amoebozoa</taxon>
        <taxon>Evosea</taxon>
        <taxon>Variosea</taxon>
        <taxon>Cavosteliida</taxon>
        <taxon>Cavosteliaceae</taxon>
        <taxon>Planoprotostelium</taxon>
    </lineage>
</organism>
<feature type="transmembrane region" description="Helical" evidence="6">
    <location>
        <begin position="105"/>
        <end position="129"/>
    </location>
</feature>
<dbReference type="InterPro" id="IPR019402">
    <property type="entry name" value="CWH43_N"/>
</dbReference>
<evidence type="ECO:0000313" key="8">
    <source>
        <dbReference type="EMBL" id="PRP87294.1"/>
    </source>
</evidence>
<feature type="transmembrane region" description="Helical" evidence="6">
    <location>
        <begin position="61"/>
        <end position="84"/>
    </location>
</feature>
<sequence length="339" mass="36637">MFTSLTHKRIFTAYLGYAWAPVVAAVAWFTTVIALLITWLADGKPQYSNSQANIPFVSNVGAAHKSAFIAGCVITSFFVVLSFVMEQVLRHKLRIPTATRTLQKVLGFSAIAFCFVAAVSLSLLSIYDADGYSNVHWICAAITIAGLGVAFSLQAAEVLWLWRSHRDRSHLRRNGIIKLVLVIIGAGDLVIDSKTSSVFTVTSALGIAFAVLYFKCDGRSGTTSSGQDCYVSFTAGRRGPPTVTCNTSTGNCESITSAAAAVEWTLAFRESRCDGPMVSDEEAVVAALIGTLVLDMYPAIKTSVEAIQYYGAVNDDKSRETTTEDEKEKFENTGMNVSK</sequence>
<dbReference type="AlphaFoldDB" id="A0A2P6NTK7"/>
<protein>
    <recommendedName>
        <fullName evidence="7">CWH43-like N-terminal domain-containing protein</fullName>
    </recommendedName>
</protein>
<keyword evidence="4 6" id="KW-0472">Membrane</keyword>